<comment type="caution">
    <text evidence="6">The sequence shown here is derived from an EMBL/GenBank/DDBJ whole genome shotgun (WGS) entry which is preliminary data.</text>
</comment>
<dbReference type="RefSeq" id="WP_114693973.1">
    <property type="nucleotide sequence ID" value="NZ_QQOH01000001.1"/>
</dbReference>
<dbReference type="GO" id="GO:0015979">
    <property type="term" value="P:photosynthesis"/>
    <property type="evidence" value="ECO:0007669"/>
    <property type="project" value="UniProtKB-KW"/>
</dbReference>
<dbReference type="InterPro" id="IPR015943">
    <property type="entry name" value="WD40/YVTN_repeat-like_dom_sf"/>
</dbReference>
<evidence type="ECO:0000256" key="4">
    <source>
        <dbReference type="SAM" id="SignalP"/>
    </source>
</evidence>
<keyword evidence="1" id="KW-0602">Photosynthesis</keyword>
<dbReference type="Pfam" id="PF14870">
    <property type="entry name" value="PSII_BNR"/>
    <property type="match status" value="2"/>
</dbReference>
<name>A0A369WV28_9GAMM</name>
<evidence type="ECO:0000313" key="6">
    <source>
        <dbReference type="EMBL" id="RDE24386.1"/>
    </source>
</evidence>
<organism evidence="6 7">
    <name type="scientific">Motiliproteus coralliicola</name>
    <dbReference type="NCBI Taxonomy" id="2283196"/>
    <lineage>
        <taxon>Bacteria</taxon>
        <taxon>Pseudomonadati</taxon>
        <taxon>Pseudomonadota</taxon>
        <taxon>Gammaproteobacteria</taxon>
        <taxon>Oceanospirillales</taxon>
        <taxon>Oceanospirillaceae</taxon>
        <taxon>Motiliproteus</taxon>
    </lineage>
</organism>
<dbReference type="PANTHER" id="PTHR47199:SF2">
    <property type="entry name" value="PHOTOSYSTEM II STABILITY_ASSEMBLY FACTOR HCF136, CHLOROPLASTIC"/>
    <property type="match status" value="1"/>
</dbReference>
<feature type="chain" id="PRO_5016614108" description="Photosynthesis system II assembly factor Ycf48/Hcf136-like domain-containing protein" evidence="4">
    <location>
        <begin position="34"/>
        <end position="383"/>
    </location>
</feature>
<keyword evidence="4" id="KW-0732">Signal</keyword>
<keyword evidence="2" id="KW-0604">Photosystem II</keyword>
<keyword evidence="3" id="KW-0175">Coiled coil</keyword>
<accession>A0A369WV28</accession>
<dbReference type="OrthoDB" id="9813892at2"/>
<feature type="coiled-coil region" evidence="3">
    <location>
        <begin position="129"/>
        <end position="156"/>
    </location>
</feature>
<dbReference type="EMBL" id="QQOH01000001">
    <property type="protein sequence ID" value="RDE24386.1"/>
    <property type="molecule type" value="Genomic_DNA"/>
</dbReference>
<proteinExistence type="predicted"/>
<feature type="domain" description="Photosynthesis system II assembly factor Ycf48/Hcf136-like" evidence="5">
    <location>
        <begin position="77"/>
        <end position="124"/>
    </location>
</feature>
<dbReference type="SUPFAM" id="SSF50939">
    <property type="entry name" value="Sialidases"/>
    <property type="match status" value="1"/>
</dbReference>
<dbReference type="Gene3D" id="2.130.10.10">
    <property type="entry name" value="YVTN repeat-like/Quinoprotein amine dehydrogenase"/>
    <property type="match status" value="2"/>
</dbReference>
<keyword evidence="7" id="KW-1185">Reference proteome</keyword>
<protein>
    <recommendedName>
        <fullName evidence="5">Photosynthesis system II assembly factor Ycf48/Hcf136-like domain-containing protein</fullName>
    </recommendedName>
</protein>
<evidence type="ECO:0000256" key="1">
    <source>
        <dbReference type="ARBA" id="ARBA00022531"/>
    </source>
</evidence>
<dbReference type="AlphaFoldDB" id="A0A369WV28"/>
<dbReference type="PANTHER" id="PTHR47199">
    <property type="entry name" value="PHOTOSYSTEM II STABILITY/ASSEMBLY FACTOR HCF136, CHLOROPLASTIC"/>
    <property type="match status" value="1"/>
</dbReference>
<dbReference type="InterPro" id="IPR028203">
    <property type="entry name" value="PSII_CF48-like_dom"/>
</dbReference>
<feature type="domain" description="Photosynthesis system II assembly factor Ycf48/Hcf136-like" evidence="5">
    <location>
        <begin position="187"/>
        <end position="322"/>
    </location>
</feature>
<evidence type="ECO:0000313" key="7">
    <source>
        <dbReference type="Proteomes" id="UP000253769"/>
    </source>
</evidence>
<evidence type="ECO:0000256" key="3">
    <source>
        <dbReference type="SAM" id="Coils"/>
    </source>
</evidence>
<gene>
    <name evidence="6" type="ORF">DV711_02005</name>
</gene>
<sequence>MKHIKKIPTQGRSGFKAASLSLALLLAHTPVMAQDALNENAVASERASTSLLMDLDRVGSNLIAVGERGHILLSGDQTQSWQQVPVPVRVTLTASYFVDDQYGWAVGHDGVVLRTLDGGRSWQKLLDGNQANQIGLERAKQLMEALERRIADATEQEQGDLELELESLTFLWEDAESFVTEGPSRPFLDLWFKDRNEGFIVGAFGLILHTRDGGNSWEAWFDHLDNPDNFHLNAIRQVGDRLYLAAEAGTLYRSDDWGQSWELLDSPYEGSFFGVVGSDDGRVIAYGLRGNAYQSNDWGDQWAALDTGVDTGLYGATMLDNGTVVLVGDAGMSVFLDADGNRIGNRQTRQRLPLSSVIAGDNKELLTVGLTGVQSAPLVGGSD</sequence>
<dbReference type="GO" id="GO:0009523">
    <property type="term" value="C:photosystem II"/>
    <property type="evidence" value="ECO:0007669"/>
    <property type="project" value="UniProtKB-KW"/>
</dbReference>
<dbReference type="Proteomes" id="UP000253769">
    <property type="component" value="Unassembled WGS sequence"/>
</dbReference>
<feature type="signal peptide" evidence="4">
    <location>
        <begin position="1"/>
        <end position="33"/>
    </location>
</feature>
<evidence type="ECO:0000256" key="2">
    <source>
        <dbReference type="ARBA" id="ARBA00023276"/>
    </source>
</evidence>
<reference evidence="6 7" key="1">
    <citation type="submission" date="2018-07" db="EMBL/GenBank/DDBJ databases">
        <title>Motiliproteus coralliicola sp. nov., a bacterium isolated from Coral.</title>
        <authorList>
            <person name="Wang G."/>
        </authorList>
    </citation>
    <scope>NUCLEOTIDE SEQUENCE [LARGE SCALE GENOMIC DNA]</scope>
    <source>
        <strain evidence="6 7">C34</strain>
    </source>
</reference>
<evidence type="ECO:0000259" key="5">
    <source>
        <dbReference type="Pfam" id="PF14870"/>
    </source>
</evidence>
<dbReference type="InterPro" id="IPR036278">
    <property type="entry name" value="Sialidase_sf"/>
</dbReference>